<dbReference type="AlphaFoldDB" id="A0A1L7XTM7"/>
<evidence type="ECO:0000256" key="1">
    <source>
        <dbReference type="SAM" id="MobiDB-lite"/>
    </source>
</evidence>
<gene>
    <name evidence="2" type="ORF">PAC_18290</name>
</gene>
<evidence type="ECO:0000313" key="3">
    <source>
        <dbReference type="Proteomes" id="UP000184330"/>
    </source>
</evidence>
<feature type="region of interest" description="Disordered" evidence="1">
    <location>
        <begin position="1"/>
        <end position="147"/>
    </location>
</feature>
<feature type="compositionally biased region" description="Polar residues" evidence="1">
    <location>
        <begin position="1"/>
        <end position="11"/>
    </location>
</feature>
<dbReference type="OrthoDB" id="3438962at2759"/>
<accession>A0A1L7XTM7</accession>
<dbReference type="EMBL" id="FJOG01000054">
    <property type="protein sequence ID" value="CZR68391.1"/>
    <property type="molecule type" value="Genomic_DNA"/>
</dbReference>
<evidence type="ECO:0000313" key="2">
    <source>
        <dbReference type="EMBL" id="CZR68391.1"/>
    </source>
</evidence>
<dbReference type="Proteomes" id="UP000184330">
    <property type="component" value="Unassembled WGS sequence"/>
</dbReference>
<feature type="compositionally biased region" description="Polar residues" evidence="1">
    <location>
        <begin position="20"/>
        <end position="39"/>
    </location>
</feature>
<sequence>MSASKDQSFLNQARGAGTTFGPNDTKPSSTATPGTSVGSATAAGHGDHPQDNADDSNATLPGSKTGPQNEDLEAEQMRAPGEGDVMDAQFNKKDAGWGDQGSLTSDLDRQKVEQKQAREGIKAARQKGANVDGGAGNRVENEGMSSV</sequence>
<feature type="compositionally biased region" description="Basic and acidic residues" evidence="1">
    <location>
        <begin position="106"/>
        <end position="122"/>
    </location>
</feature>
<dbReference type="STRING" id="576137.A0A1L7XTM7"/>
<protein>
    <submittedName>
        <fullName evidence="2">Uncharacterized protein</fullName>
    </submittedName>
</protein>
<organism evidence="2 3">
    <name type="scientific">Phialocephala subalpina</name>
    <dbReference type="NCBI Taxonomy" id="576137"/>
    <lineage>
        <taxon>Eukaryota</taxon>
        <taxon>Fungi</taxon>
        <taxon>Dikarya</taxon>
        <taxon>Ascomycota</taxon>
        <taxon>Pezizomycotina</taxon>
        <taxon>Leotiomycetes</taxon>
        <taxon>Helotiales</taxon>
        <taxon>Mollisiaceae</taxon>
        <taxon>Phialocephala</taxon>
        <taxon>Phialocephala fortinii species complex</taxon>
    </lineage>
</organism>
<proteinExistence type="predicted"/>
<name>A0A1L7XTM7_9HELO</name>
<reference evidence="2 3" key="1">
    <citation type="submission" date="2016-03" db="EMBL/GenBank/DDBJ databases">
        <authorList>
            <person name="Ploux O."/>
        </authorList>
    </citation>
    <scope>NUCLEOTIDE SEQUENCE [LARGE SCALE GENOMIC DNA]</scope>
    <source>
        <strain evidence="2 3">UAMH 11012</strain>
    </source>
</reference>
<feature type="compositionally biased region" description="Polar residues" evidence="1">
    <location>
        <begin position="55"/>
        <end position="68"/>
    </location>
</feature>
<keyword evidence="3" id="KW-1185">Reference proteome</keyword>